<gene>
    <name evidence="1" type="ORF">GKQ77_01630</name>
</gene>
<name>A0ABS6YFT0_9ACTN</name>
<sequence length="92" mass="9772">MVEPYLGVSSVGDVFGPAVEVRGLLEQKTRLVRSPAGEEVTSSSTLRAPLETVAPAKSRVRLPDGRRTTVIAAVRQDGGGLPVPDHLEVQLQ</sequence>
<proteinExistence type="predicted"/>
<protein>
    <submittedName>
        <fullName evidence="1">Uncharacterized protein</fullName>
    </submittedName>
</protein>
<evidence type="ECO:0000313" key="1">
    <source>
        <dbReference type="EMBL" id="MBW5420271.1"/>
    </source>
</evidence>
<comment type="caution">
    <text evidence="1">The sequence shown here is derived from an EMBL/GenBank/DDBJ whole genome shotgun (WGS) entry which is preliminary data.</text>
</comment>
<evidence type="ECO:0000313" key="2">
    <source>
        <dbReference type="Proteomes" id="UP001197114"/>
    </source>
</evidence>
<organism evidence="1 2">
    <name type="scientific">Streptomyces anatolicus</name>
    <dbReference type="NCBI Taxonomy" id="2675858"/>
    <lineage>
        <taxon>Bacteria</taxon>
        <taxon>Bacillati</taxon>
        <taxon>Actinomycetota</taxon>
        <taxon>Actinomycetes</taxon>
        <taxon>Kitasatosporales</taxon>
        <taxon>Streptomycetaceae</taxon>
        <taxon>Streptomyces</taxon>
    </lineage>
</organism>
<reference evidence="1 2" key="1">
    <citation type="submission" date="2019-11" db="EMBL/GenBank/DDBJ databases">
        <authorList>
            <person name="Ay H."/>
        </authorList>
    </citation>
    <scope>NUCLEOTIDE SEQUENCE [LARGE SCALE GENOMIC DNA]</scope>
    <source>
        <strain evidence="1 2">BG9H</strain>
    </source>
</reference>
<keyword evidence="2" id="KW-1185">Reference proteome</keyword>
<dbReference type="EMBL" id="WMBF01000006">
    <property type="protein sequence ID" value="MBW5420271.1"/>
    <property type="molecule type" value="Genomic_DNA"/>
</dbReference>
<dbReference type="Proteomes" id="UP001197114">
    <property type="component" value="Unassembled WGS sequence"/>
</dbReference>
<accession>A0ABS6YFT0</accession>